<dbReference type="PANTHER" id="PTHR31464">
    <property type="entry name" value="PROTEIN CBG01266"/>
    <property type="match status" value="1"/>
</dbReference>
<dbReference type="OrthoDB" id="6022258at2759"/>
<gene>
    <name evidence="1" type="ORF">CAEBREN_24293</name>
</gene>
<proteinExistence type="predicted"/>
<dbReference type="Proteomes" id="UP000008068">
    <property type="component" value="Unassembled WGS sequence"/>
</dbReference>
<name>G0NXG1_CAEBE</name>
<accession>G0NXG1</accession>
<sequence length="417" mass="47016">MTENSFGADGAHLFYEDFMIVGSDGSSKAVENLEKAIVFINRSLESGMIMNDESISANCKVLAGVGAIISVGIQKLKNGSAEKFDSLKQKIRQLYEKIIVKFDELKSFISGTEFAMEVIGEVGVLKKFLMDVFELSTKEAIESFKGVYELNTPLNIAYTISSLLAQISTNPLEIGKKFGEKSALETFIKIIVGDLVFLEALATGLFKKLNMYDLERLIGEIIDIEDLIDDIDDNKEKITWDDFKKDFPDFIKAVIQKDNSTAEKVEEIQKKLEEELPDDAFYIGVFENAEYETDFYYHVGNHDNFLESRNVESGYGEKFNVFVYRSEKAGVYSEKDYEELEEAMEVLSTYDHKLTNKELVDIMTGSESTGFIALINYDRGAQISFANCPDHAKGPGNWTQVWLGRNKRGVDFIVGYP</sequence>
<evidence type="ECO:0000313" key="1">
    <source>
        <dbReference type="EMBL" id="EGT39516.1"/>
    </source>
</evidence>
<organism evidence="2">
    <name type="scientific">Caenorhabditis brenneri</name>
    <name type="common">Nematode worm</name>
    <dbReference type="NCBI Taxonomy" id="135651"/>
    <lineage>
        <taxon>Eukaryota</taxon>
        <taxon>Metazoa</taxon>
        <taxon>Ecdysozoa</taxon>
        <taxon>Nematoda</taxon>
        <taxon>Chromadorea</taxon>
        <taxon>Rhabditida</taxon>
        <taxon>Rhabditina</taxon>
        <taxon>Rhabditomorpha</taxon>
        <taxon>Rhabditoidea</taxon>
        <taxon>Rhabditidae</taxon>
        <taxon>Peloderinae</taxon>
        <taxon>Caenorhabditis</taxon>
    </lineage>
</organism>
<dbReference type="EMBL" id="GL379971">
    <property type="protein sequence ID" value="EGT39516.1"/>
    <property type="molecule type" value="Genomic_DNA"/>
</dbReference>
<dbReference type="eggNOG" id="ENOG502TJHI">
    <property type="taxonomic scope" value="Eukaryota"/>
</dbReference>
<reference evidence="2" key="1">
    <citation type="submission" date="2011-07" db="EMBL/GenBank/DDBJ databases">
        <authorList>
            <consortium name="Caenorhabditis brenneri Sequencing and Analysis Consortium"/>
            <person name="Wilson R.K."/>
        </authorList>
    </citation>
    <scope>NUCLEOTIDE SEQUENCE [LARGE SCALE GENOMIC DNA]</scope>
    <source>
        <strain evidence="2">PB2801</strain>
    </source>
</reference>
<dbReference type="InParanoid" id="G0NXG1"/>
<dbReference type="InterPro" id="IPR007767">
    <property type="entry name" value="DUF684"/>
</dbReference>
<dbReference type="AlphaFoldDB" id="G0NXG1"/>
<dbReference type="HOGENOM" id="CLU_040461_1_0_1"/>
<evidence type="ECO:0000313" key="2">
    <source>
        <dbReference type="Proteomes" id="UP000008068"/>
    </source>
</evidence>
<dbReference type="STRING" id="135651.G0NXG1"/>
<dbReference type="Pfam" id="PF05075">
    <property type="entry name" value="DUF684"/>
    <property type="match status" value="1"/>
</dbReference>
<protein>
    <submittedName>
        <fullName evidence="1">Uncharacterized protein</fullName>
    </submittedName>
</protein>
<keyword evidence="2" id="KW-1185">Reference proteome</keyword>
<dbReference type="PANTHER" id="PTHR31464:SF7">
    <property type="entry name" value="DUF4781 DOMAIN-CONTAINING PROTEIN"/>
    <property type="match status" value="1"/>
</dbReference>